<evidence type="ECO:0000313" key="4">
    <source>
        <dbReference type="EMBL" id="KAG0561570.1"/>
    </source>
</evidence>
<gene>
    <name evidence="4" type="ORF">KC19_9G074300</name>
</gene>
<feature type="compositionally biased region" description="Polar residues" evidence="2">
    <location>
        <begin position="70"/>
        <end position="94"/>
    </location>
</feature>
<organism evidence="4 5">
    <name type="scientific">Ceratodon purpureus</name>
    <name type="common">Fire moss</name>
    <name type="synonym">Dicranum purpureum</name>
    <dbReference type="NCBI Taxonomy" id="3225"/>
    <lineage>
        <taxon>Eukaryota</taxon>
        <taxon>Viridiplantae</taxon>
        <taxon>Streptophyta</taxon>
        <taxon>Embryophyta</taxon>
        <taxon>Bryophyta</taxon>
        <taxon>Bryophytina</taxon>
        <taxon>Bryopsida</taxon>
        <taxon>Dicranidae</taxon>
        <taxon>Pseudoditrichales</taxon>
        <taxon>Ditrichaceae</taxon>
        <taxon>Ceratodon</taxon>
    </lineage>
</organism>
<feature type="region of interest" description="Disordered" evidence="2">
    <location>
        <begin position="1"/>
        <end position="465"/>
    </location>
</feature>
<dbReference type="PROSITE" id="PS50104">
    <property type="entry name" value="TIR"/>
    <property type="match status" value="1"/>
</dbReference>
<dbReference type="GO" id="GO:0051707">
    <property type="term" value="P:response to other organism"/>
    <property type="evidence" value="ECO:0007669"/>
    <property type="project" value="UniProtKB-ARBA"/>
</dbReference>
<dbReference type="GO" id="GO:0007165">
    <property type="term" value="P:signal transduction"/>
    <property type="evidence" value="ECO:0007669"/>
    <property type="project" value="InterPro"/>
</dbReference>
<dbReference type="InterPro" id="IPR032675">
    <property type="entry name" value="LRR_dom_sf"/>
</dbReference>
<dbReference type="PANTHER" id="PTHR11017:SF579">
    <property type="entry name" value="TIR DOMAIN-CONTAINING PROTEIN"/>
    <property type="match status" value="1"/>
</dbReference>
<dbReference type="SUPFAM" id="SSF52200">
    <property type="entry name" value="Toll/Interleukin receptor TIR domain"/>
    <property type="match status" value="1"/>
</dbReference>
<feature type="compositionally biased region" description="Polar residues" evidence="2">
    <location>
        <begin position="102"/>
        <end position="114"/>
    </location>
</feature>
<dbReference type="SUPFAM" id="SSF52058">
    <property type="entry name" value="L domain-like"/>
    <property type="match status" value="1"/>
</dbReference>
<proteinExistence type="predicted"/>
<dbReference type="InterPro" id="IPR000157">
    <property type="entry name" value="TIR_dom"/>
</dbReference>
<evidence type="ECO:0000256" key="2">
    <source>
        <dbReference type="SAM" id="MobiDB-lite"/>
    </source>
</evidence>
<comment type="caution">
    <text evidence="4">The sequence shown here is derived from an EMBL/GenBank/DDBJ whole genome shotgun (WGS) entry which is preliminary data.</text>
</comment>
<feature type="domain" description="TIR" evidence="3">
    <location>
        <begin position="463"/>
        <end position="629"/>
    </location>
</feature>
<dbReference type="Gene3D" id="3.40.50.300">
    <property type="entry name" value="P-loop containing nucleotide triphosphate hydrolases"/>
    <property type="match status" value="1"/>
</dbReference>
<keyword evidence="1" id="KW-0677">Repeat</keyword>
<feature type="compositionally biased region" description="Polar residues" evidence="2">
    <location>
        <begin position="426"/>
        <end position="450"/>
    </location>
</feature>
<accession>A0A8T0GRF3</accession>
<dbReference type="InterPro" id="IPR055414">
    <property type="entry name" value="LRR_R13L4/SHOC2-like"/>
</dbReference>
<feature type="compositionally biased region" description="Polar residues" evidence="2">
    <location>
        <begin position="170"/>
        <end position="190"/>
    </location>
</feature>
<sequence length="1422" mass="158612">MKDEATRCTMEAVAENDRSSTEAGPPSTSKPTHRSSAKADPPSTSKPTHRSSTEAGPPSTSKPTHRSSTKADTPLTSQPTHRSSTEAGPPSTSKPTHRSSTKADTPLTSQPTHRSSAKADPPSTLQPKHRSSAKAEPPSTSQPTHRSSTEADPPSTSKPTHRSSAKAEPPSTSQPTYRSSTEADPPSTSKPTHRSSAKAEPPSTSQPKHRSSTEADPPSTSKPTHRSSAKADPPSTSQPTHRSSTKADPPSTSQPKHRSSAKAEPPSTSQPTHRSSTKADTPLTSQPNHRSSAKAEPPSTSQPTHRSSTKADPPSTSKPTHRSSAKAEPPSTSQPTHRSSTEADPPSTSKLTHRSSAKAEPPSTSQPTHRSSTEADPPSTSKLTHRSSAKAEPPSTSQPTHRSSTKADPPSTSQPKHRSSAKAEPPSTSQPTHRSSTKADTPLTSQPTHRSSAKAEPPSTSQPKHKIFLSHSGAQKNFVENLYTDLLNHHRNPFLDIWSLPMAERFPEHIFNAAQQCRLAVVVVSEEYFTSKWPMIELVEFVRAKKSGQNPNLKILPLFLGLSVIEFSDQTRQEGWFRKWAEWAEEDPSRTSVAEWKEALKEVKAFNGIQFDQDMRKLASFQKNVVRTICKLVSPDVKWYDAHVQGSSNICKEYRKQIKGIQPSRRYKVRVIGYYGVGGVGKTTMCKVLCNELALEFEEKVCHIELAPNPSSDLKLWHLHEVLKKLTRTSEEVLRDLDEGKCKDILCKRVSWEQPAFLALDNLWDDSLSIEHAKVFLHHAAFREGSIVMVTARTLTALKYLGIHKSQCFKVPELSRADARNLFLYHAAKEREHVDKGDIPMIDECVSRCYFRKSEKQGRHYLPLAVKVLGMHMGSLGSDPKKWLESLPRVRDFDLHSPEENPVFGVIRLNYDRLSPEEQALFIDIVCYHPYSNPHVKNDKYWTSLREWLGLVYRKKWEKVGVQLQRLKDKGLLEDVDVTSGEFSMHDLYREFANLEVQGKLESGSFQSRRFVYAYSHPSELEMMPSGGVWENLIRVGIEEKTKWDKDKAGGIMSLQGIQWKHCSNVVVLKLWGLEYLKGVLNLKGLNCLRSLDLRDLFALGGVEGLDDLNNLTNFQWNSNGGVRPRHLGQLPGSLMVLRVDRVGATVGRDVFARCTKLCNLKLEDIRAHDGIDFGQCSSLLTLDLTLIEGLQQLTGLRTECLQSLKIYNCADLRDASGFEHSVGLRELILGPKYASQKVPNLQKLTDLQTLEIADCGKITELRGLGSLRKLRELHCRYLRKLSELSSLSGMQHLRRLDLSGCDKLTGLEGVGDLPSLRHLNLWGCRSLVRLPELSKCTNLEDLYIWETGMELGEEDIVMLSKLPKLCPLKIGRCTRVDVVKRRVLKEEYNAGGAVKEERDLKMPPNIKLWDDKFGHRPWQLM</sequence>
<dbReference type="EMBL" id="CM026430">
    <property type="protein sequence ID" value="KAG0561570.1"/>
    <property type="molecule type" value="Genomic_DNA"/>
</dbReference>
<dbReference type="PANTHER" id="PTHR11017">
    <property type="entry name" value="LEUCINE-RICH REPEAT-CONTAINING PROTEIN"/>
    <property type="match status" value="1"/>
</dbReference>
<feature type="compositionally biased region" description="Polar residues" evidence="2">
    <location>
        <begin position="266"/>
        <end position="290"/>
    </location>
</feature>
<dbReference type="Gene3D" id="3.80.10.10">
    <property type="entry name" value="Ribonuclease Inhibitor"/>
    <property type="match status" value="2"/>
</dbReference>
<dbReference type="PRINTS" id="PR00364">
    <property type="entry name" value="DISEASERSIST"/>
</dbReference>
<dbReference type="SMART" id="SM00255">
    <property type="entry name" value="TIR"/>
    <property type="match status" value="1"/>
</dbReference>
<dbReference type="Pfam" id="PF00931">
    <property type="entry name" value="NB-ARC"/>
    <property type="match status" value="1"/>
</dbReference>
<dbReference type="GO" id="GO:0006952">
    <property type="term" value="P:defense response"/>
    <property type="evidence" value="ECO:0007669"/>
    <property type="project" value="UniProtKB-KW"/>
</dbReference>
<evidence type="ECO:0000313" key="5">
    <source>
        <dbReference type="Proteomes" id="UP000822688"/>
    </source>
</evidence>
<dbReference type="InterPro" id="IPR035897">
    <property type="entry name" value="Toll_tir_struct_dom_sf"/>
</dbReference>
<dbReference type="InterPro" id="IPR002182">
    <property type="entry name" value="NB-ARC"/>
</dbReference>
<dbReference type="GO" id="GO:0043531">
    <property type="term" value="F:ADP binding"/>
    <property type="evidence" value="ECO:0007669"/>
    <property type="project" value="InterPro"/>
</dbReference>
<dbReference type="InterPro" id="IPR027417">
    <property type="entry name" value="P-loop_NTPase"/>
</dbReference>
<name>A0A8T0GRF3_CERPU</name>
<dbReference type="Proteomes" id="UP000822688">
    <property type="component" value="Chromosome 9"/>
</dbReference>
<reference evidence="4" key="1">
    <citation type="submission" date="2020-06" db="EMBL/GenBank/DDBJ databases">
        <title>WGS assembly of Ceratodon purpureus strain R40.</title>
        <authorList>
            <person name="Carey S.B."/>
            <person name="Jenkins J."/>
            <person name="Shu S."/>
            <person name="Lovell J.T."/>
            <person name="Sreedasyam A."/>
            <person name="Maumus F."/>
            <person name="Tiley G.P."/>
            <person name="Fernandez-Pozo N."/>
            <person name="Barry K."/>
            <person name="Chen C."/>
            <person name="Wang M."/>
            <person name="Lipzen A."/>
            <person name="Daum C."/>
            <person name="Saski C.A."/>
            <person name="Payton A.C."/>
            <person name="Mcbreen J.C."/>
            <person name="Conrad R.E."/>
            <person name="Kollar L.M."/>
            <person name="Olsson S."/>
            <person name="Huttunen S."/>
            <person name="Landis J.B."/>
            <person name="Wickett N.J."/>
            <person name="Johnson M.G."/>
            <person name="Rensing S.A."/>
            <person name="Grimwood J."/>
            <person name="Schmutz J."/>
            <person name="Mcdaniel S.F."/>
        </authorList>
    </citation>
    <scope>NUCLEOTIDE SEQUENCE</scope>
    <source>
        <strain evidence="4">R40</strain>
    </source>
</reference>
<dbReference type="InterPro" id="IPR044974">
    <property type="entry name" value="Disease_R_plants"/>
</dbReference>
<dbReference type="SUPFAM" id="SSF52540">
    <property type="entry name" value="P-loop containing nucleoside triphosphate hydrolases"/>
    <property type="match status" value="1"/>
</dbReference>
<keyword evidence="5" id="KW-1185">Reference proteome</keyword>
<evidence type="ECO:0000256" key="1">
    <source>
        <dbReference type="ARBA" id="ARBA00022737"/>
    </source>
</evidence>
<evidence type="ECO:0000259" key="3">
    <source>
        <dbReference type="PROSITE" id="PS50104"/>
    </source>
</evidence>
<dbReference type="Gene3D" id="3.40.50.10140">
    <property type="entry name" value="Toll/interleukin-1 receptor homology (TIR) domain"/>
    <property type="match status" value="1"/>
</dbReference>
<dbReference type="Pfam" id="PF23598">
    <property type="entry name" value="LRR_14"/>
    <property type="match status" value="1"/>
</dbReference>
<protein>
    <recommendedName>
        <fullName evidence="3">TIR domain-containing protein</fullName>
    </recommendedName>
</protein>
<dbReference type="Pfam" id="PF13676">
    <property type="entry name" value="TIR_2"/>
    <property type="match status" value="1"/>
</dbReference>